<evidence type="ECO:0000256" key="4">
    <source>
        <dbReference type="ARBA" id="ARBA00023134"/>
    </source>
</evidence>
<dbReference type="OrthoDB" id="88903at2"/>
<protein>
    <recommendedName>
        <fullName evidence="6">Dynamin N-terminal domain-containing protein</fullName>
    </recommendedName>
</protein>
<keyword evidence="5" id="KW-0472">Membrane</keyword>
<dbReference type="Proteomes" id="UP000323176">
    <property type="component" value="Unassembled WGS sequence"/>
</dbReference>
<feature type="domain" description="Dynamin N-terminal" evidence="6">
    <location>
        <begin position="107"/>
        <end position="265"/>
    </location>
</feature>
<evidence type="ECO:0000313" key="8">
    <source>
        <dbReference type="Proteomes" id="UP000323176"/>
    </source>
</evidence>
<dbReference type="GO" id="GO:0016020">
    <property type="term" value="C:membrane"/>
    <property type="evidence" value="ECO:0007669"/>
    <property type="project" value="UniProtKB-SubCell"/>
</dbReference>
<evidence type="ECO:0000259" key="6">
    <source>
        <dbReference type="Pfam" id="PF00350"/>
    </source>
</evidence>
<comment type="subcellular location">
    <subcellularLocation>
        <location evidence="1">Membrane</location>
    </subcellularLocation>
</comment>
<evidence type="ECO:0000256" key="5">
    <source>
        <dbReference type="ARBA" id="ARBA00023136"/>
    </source>
</evidence>
<evidence type="ECO:0000256" key="1">
    <source>
        <dbReference type="ARBA" id="ARBA00004370"/>
    </source>
</evidence>
<keyword evidence="3" id="KW-0378">Hydrolase</keyword>
<organism evidence="7 8">
    <name type="scientific">Brachyspira pilosicoli</name>
    <name type="common">Serpulina pilosicoli</name>
    <dbReference type="NCBI Taxonomy" id="52584"/>
    <lineage>
        <taxon>Bacteria</taxon>
        <taxon>Pseudomonadati</taxon>
        <taxon>Spirochaetota</taxon>
        <taxon>Spirochaetia</taxon>
        <taxon>Brachyspirales</taxon>
        <taxon>Brachyspiraceae</taxon>
        <taxon>Brachyspira</taxon>
    </lineage>
</organism>
<evidence type="ECO:0000256" key="3">
    <source>
        <dbReference type="ARBA" id="ARBA00022801"/>
    </source>
</evidence>
<keyword evidence="2" id="KW-0547">Nucleotide-binding</keyword>
<dbReference type="GO" id="GO:0005525">
    <property type="term" value="F:GTP binding"/>
    <property type="evidence" value="ECO:0007669"/>
    <property type="project" value="UniProtKB-KW"/>
</dbReference>
<dbReference type="InterPro" id="IPR027094">
    <property type="entry name" value="Mitofusin_fam"/>
</dbReference>
<dbReference type="GO" id="GO:0003924">
    <property type="term" value="F:GTPase activity"/>
    <property type="evidence" value="ECO:0007669"/>
    <property type="project" value="InterPro"/>
</dbReference>
<proteinExistence type="predicted"/>
<keyword evidence="4" id="KW-0342">GTP-binding</keyword>
<dbReference type="InterPro" id="IPR027417">
    <property type="entry name" value="P-loop_NTPase"/>
</dbReference>
<dbReference type="Pfam" id="PF00350">
    <property type="entry name" value="Dynamin_N"/>
    <property type="match status" value="1"/>
</dbReference>
<dbReference type="InterPro" id="IPR045063">
    <property type="entry name" value="Dynamin_N"/>
</dbReference>
<dbReference type="PANTHER" id="PTHR10465">
    <property type="entry name" value="TRANSMEMBRANE GTPASE FZO1"/>
    <property type="match status" value="1"/>
</dbReference>
<dbReference type="AlphaFoldDB" id="A0A5C8F3S7"/>
<evidence type="ECO:0000256" key="2">
    <source>
        <dbReference type="ARBA" id="ARBA00022741"/>
    </source>
</evidence>
<dbReference type="SUPFAM" id="SSF52540">
    <property type="entry name" value="P-loop containing nucleoside triphosphate hydrolases"/>
    <property type="match status" value="1"/>
</dbReference>
<accession>A0A5C8F3S7</accession>
<gene>
    <name evidence="7" type="ORF">EPJ72_03120</name>
</gene>
<sequence length="427" mass="49607">MGFNDINEADDINDVTNNYNYEDDRDTILNDPIKSIELISKISSIQKNTFYKDFQILNRTLNTSFMNSFSSIRLGGEIKLYNELLNISDKISKSNRMISLQNKTVIGIGGKFSSGKSRFINSIMNLYILPEAQVPTTSIPTYIINGKEQEIKAFTKNNTEIILTKEELEALTHKFYKKYKIGFRYIIDNILISSSSFPYKNVAILDTPGYSKDDSNINSNKIADAEQAREQLRGSDFIIWLMKIKDGVIDNKDVEFIKTLNYKNDILFIFNKCDEAYPNPNNAKAMYDSIDKTKIILKENKIKFYDVIPYSSKEYYNTKYDKEAKLLKFLDDAESYQNKNEDIMRNIYNIVTTINKKMDNMLTDYFKMKDMISKNIYISEEPLYIKALTALYFDISNYISNIKLSKYKFKDVSNKIYTSFSNIVKKG</sequence>
<comment type="caution">
    <text evidence="7">The sequence shown here is derived from an EMBL/GenBank/DDBJ whole genome shotgun (WGS) entry which is preliminary data.</text>
</comment>
<reference evidence="7 8" key="1">
    <citation type="journal article" date="1992" name="Lakartidningen">
        <title>[Penicillin V and not amoxicillin is the first choice preparation in acute otitis].</title>
        <authorList>
            <person name="Kamme C."/>
            <person name="Lundgren K."/>
            <person name="Prellner K."/>
        </authorList>
    </citation>
    <scope>NUCLEOTIDE SEQUENCE [LARGE SCALE GENOMIC DNA]</scope>
    <source>
        <strain evidence="7 8">PC5538III-hc</strain>
    </source>
</reference>
<name>A0A5C8F3S7_BRAPL</name>
<evidence type="ECO:0000313" key="7">
    <source>
        <dbReference type="EMBL" id="TXJ44947.1"/>
    </source>
</evidence>
<dbReference type="PANTHER" id="PTHR10465:SF0">
    <property type="entry name" value="SARCALUMENIN"/>
    <property type="match status" value="1"/>
</dbReference>
<dbReference type="Gene3D" id="3.40.50.300">
    <property type="entry name" value="P-loop containing nucleotide triphosphate hydrolases"/>
    <property type="match status" value="1"/>
</dbReference>
<dbReference type="EMBL" id="SAXY01000020">
    <property type="protein sequence ID" value="TXJ44947.1"/>
    <property type="molecule type" value="Genomic_DNA"/>
</dbReference>